<gene>
    <name evidence="2" type="ORF">psyc5s11_47760</name>
</gene>
<sequence length="153" mass="17325">MESKNISIRKFKSIDSSKLCEIIKRNLIEINSKDYPKEIIDGMCSRFVPENMIENAKKRDIYVAELNGELIGTASLENNIIYGVFVDVNYHGCGVGKKLMSIIEDNAKENSVNLVQVPSSITSQNFYYKLGYNYVKEVETPDSGRCIIVEKTL</sequence>
<protein>
    <submittedName>
        <fullName evidence="2">GNAT family acetyltransferase</fullName>
    </submittedName>
</protein>
<organism evidence="2 3">
    <name type="scientific">Clostridium gelidum</name>
    <dbReference type="NCBI Taxonomy" id="704125"/>
    <lineage>
        <taxon>Bacteria</taxon>
        <taxon>Bacillati</taxon>
        <taxon>Bacillota</taxon>
        <taxon>Clostridia</taxon>
        <taxon>Eubacteriales</taxon>
        <taxon>Clostridiaceae</taxon>
        <taxon>Clostridium</taxon>
    </lineage>
</organism>
<reference evidence="3" key="1">
    <citation type="submission" date="2021-07" db="EMBL/GenBank/DDBJ databases">
        <title>Complete genome sequencing of a Clostridium isolate.</title>
        <authorList>
            <person name="Ueki A."/>
            <person name="Tonouchi A."/>
        </authorList>
    </citation>
    <scope>NUCLEOTIDE SEQUENCE [LARGE SCALE GENOMIC DNA]</scope>
    <source>
        <strain evidence="3">C5S11</strain>
    </source>
</reference>
<dbReference type="InterPro" id="IPR052564">
    <property type="entry name" value="N-acetyltrans/Recomb-assoc"/>
</dbReference>
<dbReference type="InterPro" id="IPR016181">
    <property type="entry name" value="Acyl_CoA_acyltransferase"/>
</dbReference>
<dbReference type="Gene3D" id="3.40.630.30">
    <property type="match status" value="1"/>
</dbReference>
<evidence type="ECO:0000259" key="1">
    <source>
        <dbReference type="PROSITE" id="PS51186"/>
    </source>
</evidence>
<dbReference type="EMBL" id="AP024849">
    <property type="protein sequence ID" value="BCZ48709.1"/>
    <property type="molecule type" value="Genomic_DNA"/>
</dbReference>
<evidence type="ECO:0000313" key="3">
    <source>
        <dbReference type="Proteomes" id="UP000824633"/>
    </source>
</evidence>
<dbReference type="PROSITE" id="PS51186">
    <property type="entry name" value="GNAT"/>
    <property type="match status" value="1"/>
</dbReference>
<dbReference type="CDD" id="cd04301">
    <property type="entry name" value="NAT_SF"/>
    <property type="match status" value="1"/>
</dbReference>
<dbReference type="SUPFAM" id="SSF55729">
    <property type="entry name" value="Acyl-CoA N-acyltransferases (Nat)"/>
    <property type="match status" value="1"/>
</dbReference>
<accession>A0ABN6J2Z9</accession>
<dbReference type="RefSeq" id="WP_224034954.1">
    <property type="nucleotide sequence ID" value="NZ_AP024849.1"/>
</dbReference>
<dbReference type="PANTHER" id="PTHR43451">
    <property type="entry name" value="ACETYLTRANSFERASE (GNAT) FAMILY PROTEIN"/>
    <property type="match status" value="1"/>
</dbReference>
<keyword evidence="3" id="KW-1185">Reference proteome</keyword>
<name>A0ABN6J2Z9_9CLOT</name>
<dbReference type="Pfam" id="PF13673">
    <property type="entry name" value="Acetyltransf_10"/>
    <property type="match status" value="1"/>
</dbReference>
<dbReference type="InterPro" id="IPR000182">
    <property type="entry name" value="GNAT_dom"/>
</dbReference>
<feature type="domain" description="N-acetyltransferase" evidence="1">
    <location>
        <begin position="6"/>
        <end position="153"/>
    </location>
</feature>
<evidence type="ECO:0000313" key="2">
    <source>
        <dbReference type="EMBL" id="BCZ48709.1"/>
    </source>
</evidence>
<dbReference type="Proteomes" id="UP000824633">
    <property type="component" value="Chromosome"/>
</dbReference>
<proteinExistence type="predicted"/>
<dbReference type="PANTHER" id="PTHR43451:SF1">
    <property type="entry name" value="ACETYLTRANSFERASE"/>
    <property type="match status" value="1"/>
</dbReference>